<feature type="compositionally biased region" description="Low complexity" evidence="7">
    <location>
        <begin position="524"/>
        <end position="534"/>
    </location>
</feature>
<feature type="compositionally biased region" description="Polar residues" evidence="7">
    <location>
        <begin position="785"/>
        <end position="798"/>
    </location>
</feature>
<reference evidence="9" key="2">
    <citation type="submission" date="2020-08" db="EMBL/GenBank/DDBJ databases">
        <title>Plant Genome Project.</title>
        <authorList>
            <person name="Zhang R.-G."/>
        </authorList>
    </citation>
    <scope>NUCLEOTIDE SEQUENCE</scope>
    <source>
        <strain evidence="9">Huo1</strain>
        <tissue evidence="9">Leaf</tissue>
    </source>
</reference>
<dbReference type="InterPro" id="IPR017441">
    <property type="entry name" value="Protein_kinase_ATP_BS"/>
</dbReference>
<reference evidence="9" key="1">
    <citation type="submission" date="2018-01" db="EMBL/GenBank/DDBJ databases">
        <authorList>
            <person name="Mao J.F."/>
        </authorList>
    </citation>
    <scope>NUCLEOTIDE SEQUENCE</scope>
    <source>
        <strain evidence="9">Huo1</strain>
        <tissue evidence="9">Leaf</tissue>
    </source>
</reference>
<dbReference type="Gene3D" id="3.30.200.20">
    <property type="entry name" value="Phosphorylase Kinase, domain 1"/>
    <property type="match status" value="1"/>
</dbReference>
<feature type="compositionally biased region" description="Basic and acidic residues" evidence="7">
    <location>
        <begin position="769"/>
        <end position="781"/>
    </location>
</feature>
<dbReference type="AlphaFoldDB" id="A0A8X8XM83"/>
<dbReference type="GO" id="GO:0007165">
    <property type="term" value="P:signal transduction"/>
    <property type="evidence" value="ECO:0007669"/>
    <property type="project" value="TreeGrafter"/>
</dbReference>
<dbReference type="SMART" id="SM00220">
    <property type="entry name" value="S_TKc"/>
    <property type="match status" value="1"/>
</dbReference>
<sequence>MMAYDQNSIPKDLRPLNIMRTLPEDPRISPATSSGRPVEGYYASPPADGSPGAVPLVYYPATIPEVGFIPKAFNNGGVAGWIQQIMPPPQVQQGVVSGTVVNSSCVYSTSPNCGTQNGCSPLDHASDEGGDHDSLTGRKVKFLCSFGGKILPRLTDGALRYVGGQTRIISVARDILFGDFVQKMEDTYAHNMVIKYQLPDEDLDALVTVSCPDDLENMMDEYEKLVEACSDGSAKLRVFLFLPADLDPIGHLQDGGQRYIEAVNGIGDVFNGRDCIDRKESIESTISVENSELSGGDNLSHGIGEAAAGNLVPFTTAPALVYGDPNPVPYADSYAATSLNIPMAKTNVGCVMNGQDVERPSVPLASAPVMSFPASSSYYADSHQETSNYAQFPHPHMGFPSQSLGTVMASPQHFTSAVRMKMNHPSYIGIRPNIVPAVGRPQQVQMENYPFDNIISHRLVQGYNVSQGGVYNWQQISHPEQIGFLEGGSTPQPEWITRIEYCQMCQKGLPHAHSDTVVQEQKGSPSSTMSDISSISCNLPLDARTVPHKPENQEPSKVTIPHGVVSGVQVPYGVFMTNTHPSSHQNVHVQAKHERSLNNDFVPIGMHLQGRQSPTEYSQKICIDDSTSSSYDYKTIADLRNEDSQDNKPHQIPMGEVVGKHTYSSTESYEVMSTPPYSLVGASPLSSDEMVGARATEKEHSVNERNDKVLCSQPRIGSDKGVAHEAFVSASHGVGDILETSAPQFIHQDPWNMRPDTHYPPPKPSKIQTKRDHNAGHRDPFVDNNLFNSGETPTTNSRELVSETTLDDGVHHLSNNLNWDLSPDRSSSNKGSSEEQIKREIEVVDGVATPVFHLSMHSNPDSLANPRSDSASISHKNCDGQPANVDSKQQDEIKTKLSENTNFGFPASGVGRLQIIMNSDLEELRELGSGTFGTVYHGKWRGTDVAIKRINDRCFSGKPLDQERMRDDFWNEAIKLADLHHPNVVAFYGVVLDGPEGSVATVTEYMVNGSLRNALQKNDRILDKRKRLLIGMDVAFGMEYLHAKNIVHFDLKSDNLLVNLRDPHRPICKVGDLGLSKVKCQTLISGGVRGTLPWMAPELLNGSSSLVSEKVDVFSFGIVLWELLTAEEPYADLHYGAIIGMLSSLITPMLKYFTYVVFALVGGIVNNTLRPIVPETCDPDWRALMEKCWSSEPSERPNFTKIAEDLRAMALKLPSKGQLQHSHPKT</sequence>
<name>A0A8X8XM83_SALSN</name>
<keyword evidence="4" id="KW-0418">Kinase</keyword>
<evidence type="ECO:0000256" key="3">
    <source>
        <dbReference type="ARBA" id="ARBA00022741"/>
    </source>
</evidence>
<comment type="caution">
    <text evidence="9">The sequence shown here is derived from an EMBL/GenBank/DDBJ whole genome shotgun (WGS) entry which is preliminary data.</text>
</comment>
<dbReference type="PROSITE" id="PS00107">
    <property type="entry name" value="PROTEIN_KINASE_ATP"/>
    <property type="match status" value="1"/>
</dbReference>
<dbReference type="Pfam" id="PF07714">
    <property type="entry name" value="PK_Tyr_Ser-Thr"/>
    <property type="match status" value="1"/>
</dbReference>
<feature type="compositionally biased region" description="Polar residues" evidence="7">
    <location>
        <begin position="815"/>
        <end position="831"/>
    </location>
</feature>
<dbReference type="InterPro" id="IPR001245">
    <property type="entry name" value="Ser-Thr/Tyr_kinase_cat_dom"/>
</dbReference>
<proteinExistence type="predicted"/>
<evidence type="ECO:0000256" key="2">
    <source>
        <dbReference type="ARBA" id="ARBA00022679"/>
    </source>
</evidence>
<dbReference type="Gene3D" id="1.10.510.10">
    <property type="entry name" value="Transferase(Phosphotransferase) domain 1"/>
    <property type="match status" value="1"/>
</dbReference>
<organism evidence="9">
    <name type="scientific">Salvia splendens</name>
    <name type="common">Scarlet sage</name>
    <dbReference type="NCBI Taxonomy" id="180675"/>
    <lineage>
        <taxon>Eukaryota</taxon>
        <taxon>Viridiplantae</taxon>
        <taxon>Streptophyta</taxon>
        <taxon>Embryophyta</taxon>
        <taxon>Tracheophyta</taxon>
        <taxon>Spermatophyta</taxon>
        <taxon>Magnoliopsida</taxon>
        <taxon>eudicotyledons</taxon>
        <taxon>Gunneridae</taxon>
        <taxon>Pentapetalae</taxon>
        <taxon>asterids</taxon>
        <taxon>lamiids</taxon>
        <taxon>Lamiales</taxon>
        <taxon>Lamiaceae</taxon>
        <taxon>Nepetoideae</taxon>
        <taxon>Mentheae</taxon>
        <taxon>Salviinae</taxon>
        <taxon>Salvia</taxon>
        <taxon>Salvia subgen. Calosphace</taxon>
        <taxon>core Calosphace</taxon>
    </lineage>
</organism>
<evidence type="ECO:0000256" key="4">
    <source>
        <dbReference type="ARBA" id="ARBA00022777"/>
    </source>
</evidence>
<dbReference type="Proteomes" id="UP000298416">
    <property type="component" value="Unassembled WGS sequence"/>
</dbReference>
<dbReference type="PANTHER" id="PTHR23257">
    <property type="entry name" value="SERINE-THREONINE PROTEIN KINASE"/>
    <property type="match status" value="1"/>
</dbReference>
<dbReference type="PROSITE" id="PS50011">
    <property type="entry name" value="PROTEIN_KINASE_DOM"/>
    <property type="match status" value="1"/>
</dbReference>
<feature type="domain" description="Protein kinase" evidence="8">
    <location>
        <begin position="921"/>
        <end position="1211"/>
    </location>
</feature>
<dbReference type="InterPro" id="IPR050167">
    <property type="entry name" value="Ser_Thr_protein_kinase"/>
</dbReference>
<dbReference type="FunFam" id="3.10.20.90:FF:000058">
    <property type="entry name" value="Octicosapeptide/phox/Bem1p domain kinase superfamily protein"/>
    <property type="match status" value="1"/>
</dbReference>
<feature type="binding site" evidence="6">
    <location>
        <position position="948"/>
    </location>
    <ligand>
        <name>ATP</name>
        <dbReference type="ChEBI" id="CHEBI:30616"/>
    </ligand>
</feature>
<evidence type="ECO:0000313" key="9">
    <source>
        <dbReference type="EMBL" id="KAG6413926.1"/>
    </source>
</evidence>
<dbReference type="PROSITE" id="PS00108">
    <property type="entry name" value="PROTEIN_KINASE_ST"/>
    <property type="match status" value="1"/>
</dbReference>
<feature type="region of interest" description="Disordered" evidence="7">
    <location>
        <begin position="854"/>
        <end position="890"/>
    </location>
</feature>
<evidence type="ECO:0000256" key="5">
    <source>
        <dbReference type="ARBA" id="ARBA00022840"/>
    </source>
</evidence>
<dbReference type="GO" id="GO:0005737">
    <property type="term" value="C:cytoplasm"/>
    <property type="evidence" value="ECO:0007669"/>
    <property type="project" value="TreeGrafter"/>
</dbReference>
<feature type="region of interest" description="Disordered" evidence="7">
    <location>
        <begin position="515"/>
        <end position="534"/>
    </location>
</feature>
<dbReference type="SUPFAM" id="SSF56112">
    <property type="entry name" value="Protein kinase-like (PK-like)"/>
    <property type="match status" value="1"/>
</dbReference>
<dbReference type="EMBL" id="PNBA02000009">
    <property type="protein sequence ID" value="KAG6413926.1"/>
    <property type="molecule type" value="Genomic_DNA"/>
</dbReference>
<dbReference type="InterPro" id="IPR011009">
    <property type="entry name" value="Kinase-like_dom_sf"/>
</dbReference>
<keyword evidence="1" id="KW-0723">Serine/threonine-protein kinase</keyword>
<feature type="region of interest" description="Disordered" evidence="7">
    <location>
        <begin position="747"/>
        <end position="798"/>
    </location>
</feature>
<dbReference type="FunFam" id="3.30.200.20:FF:000081">
    <property type="entry name" value="Octicosapeptide/phox/Bem1p domain kinase superfamily protein"/>
    <property type="match status" value="1"/>
</dbReference>
<evidence type="ECO:0000313" key="10">
    <source>
        <dbReference type="Proteomes" id="UP000298416"/>
    </source>
</evidence>
<gene>
    <name evidence="9" type="ORF">SASPL_126641</name>
</gene>
<dbReference type="InterPro" id="IPR008271">
    <property type="entry name" value="Ser/Thr_kinase_AS"/>
</dbReference>
<dbReference type="Gene3D" id="3.10.20.90">
    <property type="entry name" value="Phosphatidylinositol 3-kinase Catalytic Subunit, Chain A, domain 1"/>
    <property type="match status" value="1"/>
</dbReference>
<evidence type="ECO:0000256" key="6">
    <source>
        <dbReference type="PROSITE-ProRule" id="PRU10141"/>
    </source>
</evidence>
<keyword evidence="2" id="KW-0808">Transferase</keyword>
<evidence type="ECO:0000256" key="7">
    <source>
        <dbReference type="SAM" id="MobiDB-lite"/>
    </source>
</evidence>
<dbReference type="SUPFAM" id="SSF54277">
    <property type="entry name" value="CAD &amp; PB1 domains"/>
    <property type="match status" value="1"/>
</dbReference>
<evidence type="ECO:0000259" key="8">
    <source>
        <dbReference type="PROSITE" id="PS50011"/>
    </source>
</evidence>
<dbReference type="CDD" id="cd13999">
    <property type="entry name" value="STKc_MAP3K-like"/>
    <property type="match status" value="1"/>
</dbReference>
<feature type="region of interest" description="Disordered" evidence="7">
    <location>
        <begin position="23"/>
        <end position="46"/>
    </location>
</feature>
<dbReference type="Pfam" id="PF00564">
    <property type="entry name" value="PB1"/>
    <property type="match status" value="1"/>
</dbReference>
<keyword evidence="3 6" id="KW-0547">Nucleotide-binding</keyword>
<dbReference type="CDD" id="cd06410">
    <property type="entry name" value="PB1_UP2"/>
    <property type="match status" value="1"/>
</dbReference>
<dbReference type="SMART" id="SM00666">
    <property type="entry name" value="PB1"/>
    <property type="match status" value="1"/>
</dbReference>
<dbReference type="GO" id="GO:0005524">
    <property type="term" value="F:ATP binding"/>
    <property type="evidence" value="ECO:0007669"/>
    <property type="project" value="UniProtKB-UniRule"/>
</dbReference>
<keyword evidence="10" id="KW-1185">Reference proteome</keyword>
<protein>
    <recommendedName>
        <fullName evidence="8">Protein kinase domain-containing protein</fullName>
    </recommendedName>
</protein>
<feature type="region of interest" description="Disordered" evidence="7">
    <location>
        <begin position="815"/>
        <end position="836"/>
    </location>
</feature>
<keyword evidence="5 6" id="KW-0067">ATP-binding</keyword>
<dbReference type="GO" id="GO:0004674">
    <property type="term" value="F:protein serine/threonine kinase activity"/>
    <property type="evidence" value="ECO:0007669"/>
    <property type="project" value="UniProtKB-KW"/>
</dbReference>
<evidence type="ECO:0000256" key="1">
    <source>
        <dbReference type="ARBA" id="ARBA00022527"/>
    </source>
</evidence>
<dbReference type="InterPro" id="IPR000270">
    <property type="entry name" value="PB1_dom"/>
</dbReference>
<feature type="compositionally biased region" description="Polar residues" evidence="7">
    <location>
        <begin position="856"/>
        <end position="875"/>
    </location>
</feature>
<accession>A0A8X8XM83</accession>
<dbReference type="InterPro" id="IPR000719">
    <property type="entry name" value="Prot_kinase_dom"/>
</dbReference>
<dbReference type="PANTHER" id="PTHR23257:SF797">
    <property type="entry name" value="KINASE SUPERFAMILY WITH OCTICOSAPEPTIDE_PHOX_BEM1P DOMAIN-CONTAINING PROTEIN"/>
    <property type="match status" value="1"/>
</dbReference>